<evidence type="ECO:0008006" key="4">
    <source>
        <dbReference type="Google" id="ProtNLM"/>
    </source>
</evidence>
<evidence type="ECO:0000256" key="1">
    <source>
        <dbReference type="SAM" id="MobiDB-lite"/>
    </source>
</evidence>
<feature type="compositionally biased region" description="Polar residues" evidence="1">
    <location>
        <begin position="10"/>
        <end position="54"/>
    </location>
</feature>
<dbReference type="EMBL" id="JAPFFF010000029">
    <property type="protein sequence ID" value="KAK8846209.1"/>
    <property type="molecule type" value="Genomic_DNA"/>
</dbReference>
<evidence type="ECO:0000313" key="2">
    <source>
        <dbReference type="EMBL" id="KAK8846209.1"/>
    </source>
</evidence>
<comment type="caution">
    <text evidence="2">The sequence shown here is derived from an EMBL/GenBank/DDBJ whole genome shotgun (WGS) entry which is preliminary data.</text>
</comment>
<name>A0ABR2HHK6_9EUKA</name>
<accession>A0ABR2HHK6</accession>
<organism evidence="2 3">
    <name type="scientific">Tritrichomonas musculus</name>
    <dbReference type="NCBI Taxonomy" id="1915356"/>
    <lineage>
        <taxon>Eukaryota</taxon>
        <taxon>Metamonada</taxon>
        <taxon>Parabasalia</taxon>
        <taxon>Tritrichomonadida</taxon>
        <taxon>Tritrichomonadidae</taxon>
        <taxon>Tritrichomonas</taxon>
    </lineage>
</organism>
<evidence type="ECO:0000313" key="3">
    <source>
        <dbReference type="Proteomes" id="UP001470230"/>
    </source>
</evidence>
<reference evidence="2 3" key="1">
    <citation type="submission" date="2024-04" db="EMBL/GenBank/DDBJ databases">
        <title>Tritrichomonas musculus Genome.</title>
        <authorList>
            <person name="Alves-Ferreira E."/>
            <person name="Grigg M."/>
            <person name="Lorenzi H."/>
            <person name="Galac M."/>
        </authorList>
    </citation>
    <scope>NUCLEOTIDE SEQUENCE [LARGE SCALE GENOMIC DNA]</scope>
    <source>
        <strain evidence="2 3">EAF2021</strain>
    </source>
</reference>
<sequence length="514" mass="58477">MSQLPPDPYQNENSGSNKFNDANNGSSDPQFHQENNSSTDLQRQSPSSEPNSHQEQMHRRGGRQPRRMKEKKLSPRPQKLLSPDNLMQPPPISQVSIPDGDHAPMNQISACQFQMPMMQAVSQVQPPMALASGDNAANASTMGLQGVHPIRPLPGSQAAVIQPVMYPNNKISLNQMNVQVYAAMQNQLMNLNNESLELLLNLFEIQSQNFTKPQYIDAFMSFMSSIIYMMPQNFSEFIFFLFQQLSNKSSSPLILQLTNPPIPVVFQQSIDKKIIYKFSPLYNKNIEIPPNNSIESEYAIIATIIPPNPQVNGNPIIVNGQQTQPVAFGEVNEKNYYLISPMAKGRNPSINFSIRINPKIYQTFCWVVFYYVLPAPMTQIERFAGIEPPIKGVRTEKCQENCSFSFFDFVHKIYGFGYYICPNCRQKVFLTKIIPIKLHMRQMTHLDAITSSFACHYDSTIVEPYDYFSKHIDVNATVEQDQKETSDDDDFDPDKYIKDAEDYCLSVLKNDAFK</sequence>
<gene>
    <name evidence="2" type="ORF">M9Y10_020215</name>
</gene>
<dbReference type="Proteomes" id="UP001470230">
    <property type="component" value="Unassembled WGS sequence"/>
</dbReference>
<feature type="compositionally biased region" description="Basic residues" evidence="1">
    <location>
        <begin position="59"/>
        <end position="70"/>
    </location>
</feature>
<feature type="region of interest" description="Disordered" evidence="1">
    <location>
        <begin position="1"/>
        <end position="103"/>
    </location>
</feature>
<proteinExistence type="predicted"/>
<protein>
    <recommendedName>
        <fullName evidence="4">C2H2-type domain-containing protein</fullName>
    </recommendedName>
</protein>
<keyword evidence="3" id="KW-1185">Reference proteome</keyword>